<comment type="caution">
    <text evidence="1">The sequence shown here is derived from an EMBL/GenBank/DDBJ whole genome shotgun (WGS) entry which is preliminary data.</text>
</comment>
<dbReference type="Proteomes" id="UP000320333">
    <property type="component" value="Unassembled WGS sequence"/>
</dbReference>
<evidence type="ECO:0000313" key="2">
    <source>
        <dbReference type="Proteomes" id="UP000320333"/>
    </source>
</evidence>
<dbReference type="SUPFAM" id="SSF48371">
    <property type="entry name" value="ARM repeat"/>
    <property type="match status" value="1"/>
</dbReference>
<sequence>MQVGSQLDEILGKLERPIHAILISSTTTNAHHQVDHSQRQGVIESLNLLQQTFATGQNSPPIQWCVRLLATLPLPNQRFADYKELIDYRLADPLVNSLVQLLVVSVKSTYVQPSHLGPQQSQAAIFIESVYNVPPLRWLLYSVLLLTSESSLVHLHIHAAERLFESGNVVMDNAQGLASVEAAAKNPVLARILEFLGFFAKVSLENVVNSLCQLFFGHYLDGIINAGKGMDKDSYKRKILAYLISVFHIFPNLLNVCFPKFTALLKDASIFQAILIETVTRFSLFKTSANVVKPVSECATTWLESLLKTNLSAQAAEICNLVLILDTMCLESWTSETAVAAVFEQGVVESARSLCQVQSYNFVMRVLDWDAFLMSAREASAVVPLMASFNGRIEDICARLIQRCELQQQRISKMSGGPGATSGGSVGRSIGPITHLLLLVELCGLSFGKQACVDAFAKIVSQCPGPRSVIPLDTVPETQDEIGELHSVYIVGYLRIGWGNRDGLQSTYRLGIETVVESHSDATALSNLWCLMQVDENAHFHADSESTTKYIVSSFSGRETCLTDSPLDAKRCIVSNHWKTLLLLSQTKEATPSNRLLALTLLQEVLPSVIEANGFNTLMLTDSLVDAYFATVRQYLQKVADQRNTVMDASTLDDFNNRILALVSLLAVAASSNVTIRSGIAHAVVSSAAAFSLVEPVLDDEKMGEPAVQPENGGLKTEQGQKRNHGGMVISSAGILDSLKSGKDAAMDSGSLFLEKKALGLNGTGKIQRKLVEKRVDVDLWFPYFQKYISFLLQACADCQDEKAVRICFAERLGNYLELRPNDSPPFVSPYLALRMSDQDVISKFKASPILWEFMSAASKAATFESRLSRAALSSSALRSRIISDCRNARTLHSASNKATAATSASNGLYFVKGAVFDRFFACGMGMSGG</sequence>
<evidence type="ECO:0000313" key="1">
    <source>
        <dbReference type="EMBL" id="TPX77565.1"/>
    </source>
</evidence>
<name>A0A507FPR1_9FUNG</name>
<accession>A0A507FPR1</accession>
<dbReference type="EMBL" id="QEAP01000018">
    <property type="protein sequence ID" value="TPX77565.1"/>
    <property type="molecule type" value="Genomic_DNA"/>
</dbReference>
<gene>
    <name evidence="1" type="ORF">CcCBS67573_g01168</name>
</gene>
<dbReference type="InterPro" id="IPR016024">
    <property type="entry name" value="ARM-type_fold"/>
</dbReference>
<dbReference type="OrthoDB" id="2130987at2759"/>
<organism evidence="1 2">
    <name type="scientific">Chytriomyces confervae</name>
    <dbReference type="NCBI Taxonomy" id="246404"/>
    <lineage>
        <taxon>Eukaryota</taxon>
        <taxon>Fungi</taxon>
        <taxon>Fungi incertae sedis</taxon>
        <taxon>Chytridiomycota</taxon>
        <taxon>Chytridiomycota incertae sedis</taxon>
        <taxon>Chytridiomycetes</taxon>
        <taxon>Chytridiales</taxon>
        <taxon>Chytriomycetaceae</taxon>
        <taxon>Chytriomyces</taxon>
    </lineage>
</organism>
<protein>
    <submittedName>
        <fullName evidence="1">Uncharacterized protein</fullName>
    </submittedName>
</protein>
<reference evidence="1 2" key="1">
    <citation type="journal article" date="2019" name="Sci. Rep.">
        <title>Comparative genomics of chytrid fungi reveal insights into the obligate biotrophic and pathogenic lifestyle of Synchytrium endobioticum.</title>
        <authorList>
            <person name="van de Vossenberg B.T.L.H."/>
            <person name="Warris S."/>
            <person name="Nguyen H.D.T."/>
            <person name="van Gent-Pelzer M.P.E."/>
            <person name="Joly D.L."/>
            <person name="van de Geest H.C."/>
            <person name="Bonants P.J.M."/>
            <person name="Smith D.S."/>
            <person name="Levesque C.A."/>
            <person name="van der Lee T.A.J."/>
        </authorList>
    </citation>
    <scope>NUCLEOTIDE SEQUENCE [LARGE SCALE GENOMIC DNA]</scope>
    <source>
        <strain evidence="1 2">CBS 675.73</strain>
    </source>
</reference>
<proteinExistence type="predicted"/>
<keyword evidence="2" id="KW-1185">Reference proteome</keyword>
<dbReference type="AlphaFoldDB" id="A0A507FPR1"/>